<organism evidence="1 2">
    <name type="scientific">Inconstantimicrobium mannanitabidum</name>
    <dbReference type="NCBI Taxonomy" id="1604901"/>
    <lineage>
        <taxon>Bacteria</taxon>
        <taxon>Bacillati</taxon>
        <taxon>Bacillota</taxon>
        <taxon>Clostridia</taxon>
        <taxon>Eubacteriales</taxon>
        <taxon>Clostridiaceae</taxon>
        <taxon>Inconstantimicrobium</taxon>
    </lineage>
</organism>
<gene>
    <name evidence="1" type="ORF">rsdtw13_26490</name>
</gene>
<sequence>MNLENKYYINNSDLKITLEELKDKGIIYIENIQRGFSKYPNLIIEGSEEYVNNAVKQLVAANGIENSYADFYYGRLDEDEKNKVKEALNEREIVIVESLQLSKDDIFVHLNDELLEILLKLTSKEVLFSTFYFTKYPTLVWGNYGRRYPVFFKDEFVMETVKEQIWV</sequence>
<proteinExistence type="predicted"/>
<dbReference type="EMBL" id="BROD01000001">
    <property type="protein sequence ID" value="GKX67391.1"/>
    <property type="molecule type" value="Genomic_DNA"/>
</dbReference>
<name>A0ACB5RE64_9CLOT</name>
<evidence type="ECO:0000313" key="1">
    <source>
        <dbReference type="EMBL" id="GKX67391.1"/>
    </source>
</evidence>
<reference evidence="1" key="1">
    <citation type="journal article" date="2025" name="Int. J. Syst. Evol. Microbiol.">
        <title>Inconstantimicrobium mannanitabidum sp. nov., a novel member of the family Clostridiaceae isolated from anoxic soil under the treatment of reductive soil disinfestation.</title>
        <authorList>
            <person name="Ueki A."/>
            <person name="Tonouchi A."/>
            <person name="Honma S."/>
            <person name="Kaku N."/>
            <person name="Ueki K."/>
        </authorList>
    </citation>
    <scope>NUCLEOTIDE SEQUENCE</scope>
    <source>
        <strain evidence="1">TW13</strain>
    </source>
</reference>
<comment type="caution">
    <text evidence="1">The sequence shown here is derived from an EMBL/GenBank/DDBJ whole genome shotgun (WGS) entry which is preliminary data.</text>
</comment>
<dbReference type="Proteomes" id="UP001058074">
    <property type="component" value="Unassembled WGS sequence"/>
</dbReference>
<accession>A0ACB5RE64</accession>
<evidence type="ECO:0000313" key="2">
    <source>
        <dbReference type="Proteomes" id="UP001058074"/>
    </source>
</evidence>
<keyword evidence="2" id="KW-1185">Reference proteome</keyword>
<protein>
    <submittedName>
        <fullName evidence="1">Uncharacterized protein</fullName>
    </submittedName>
</protein>